<evidence type="ECO:0000313" key="1">
    <source>
        <dbReference type="EMBL" id="CAH1417015.1"/>
    </source>
</evidence>
<reference evidence="1 2" key="1">
    <citation type="submission" date="2022-01" db="EMBL/GenBank/DDBJ databases">
        <authorList>
            <person name="Xiong W."/>
            <person name="Schranz E."/>
        </authorList>
    </citation>
    <scope>NUCLEOTIDE SEQUENCE [LARGE SCALE GENOMIC DNA]</scope>
</reference>
<name>A0AAU9M4T4_9ASTR</name>
<comment type="caution">
    <text evidence="1">The sequence shown here is derived from an EMBL/GenBank/DDBJ whole genome shotgun (WGS) entry which is preliminary data.</text>
</comment>
<protein>
    <submittedName>
        <fullName evidence="1">Uncharacterized protein</fullName>
    </submittedName>
</protein>
<dbReference type="Proteomes" id="UP001157418">
    <property type="component" value="Unassembled WGS sequence"/>
</dbReference>
<accession>A0AAU9M4T4</accession>
<keyword evidence="2" id="KW-1185">Reference proteome</keyword>
<gene>
    <name evidence="1" type="ORF">LVIROSA_LOCUS4735</name>
</gene>
<evidence type="ECO:0000313" key="2">
    <source>
        <dbReference type="Proteomes" id="UP001157418"/>
    </source>
</evidence>
<sequence length="94" mass="10665">MKNSSHPHHFCHNCHLLRSRRLPQTLGASTTTMPPSSRFFRTFDVLLDDTICSGFGVCKFDFVGGLDFSRNRKYEGGGRYELVLLSVKLSKLDL</sequence>
<proteinExistence type="predicted"/>
<organism evidence="1 2">
    <name type="scientific">Lactuca virosa</name>
    <dbReference type="NCBI Taxonomy" id="75947"/>
    <lineage>
        <taxon>Eukaryota</taxon>
        <taxon>Viridiplantae</taxon>
        <taxon>Streptophyta</taxon>
        <taxon>Embryophyta</taxon>
        <taxon>Tracheophyta</taxon>
        <taxon>Spermatophyta</taxon>
        <taxon>Magnoliopsida</taxon>
        <taxon>eudicotyledons</taxon>
        <taxon>Gunneridae</taxon>
        <taxon>Pentapetalae</taxon>
        <taxon>asterids</taxon>
        <taxon>campanulids</taxon>
        <taxon>Asterales</taxon>
        <taxon>Asteraceae</taxon>
        <taxon>Cichorioideae</taxon>
        <taxon>Cichorieae</taxon>
        <taxon>Lactucinae</taxon>
        <taxon>Lactuca</taxon>
    </lineage>
</organism>
<dbReference type="AlphaFoldDB" id="A0AAU9M4T4"/>
<dbReference type="EMBL" id="CAKMRJ010000002">
    <property type="protein sequence ID" value="CAH1417015.1"/>
    <property type="molecule type" value="Genomic_DNA"/>
</dbReference>